<feature type="coiled-coil region" evidence="12">
    <location>
        <begin position="121"/>
        <end position="169"/>
    </location>
</feature>
<dbReference type="STRING" id="4540.A0A3L6TP54"/>
<comment type="function">
    <text evidence="11">Transcription factor.</text>
</comment>
<feature type="compositionally biased region" description="Acidic residues" evidence="13">
    <location>
        <begin position="40"/>
        <end position="57"/>
    </location>
</feature>
<dbReference type="PANTHER" id="PTHR24326:SF530">
    <property type="entry name" value="HOMEOBOX-LEUCINE ZIPPER PROTEIN HOX8"/>
    <property type="match status" value="1"/>
</dbReference>
<dbReference type="CDD" id="cd00086">
    <property type="entry name" value="homeodomain"/>
    <property type="match status" value="1"/>
</dbReference>
<evidence type="ECO:0000256" key="11">
    <source>
        <dbReference type="RuleBase" id="RU369038"/>
    </source>
</evidence>
<feature type="domain" description="Homeobox" evidence="14">
    <location>
        <begin position="62"/>
        <end position="122"/>
    </location>
</feature>
<comment type="subcellular location">
    <subcellularLocation>
        <location evidence="1 9 10">Nucleus</location>
    </subcellularLocation>
</comment>
<dbReference type="SMART" id="SM00389">
    <property type="entry name" value="HOX"/>
    <property type="match status" value="1"/>
</dbReference>
<reference evidence="16" key="1">
    <citation type="journal article" date="2019" name="Nat. Commun.">
        <title>The genome of broomcorn millet.</title>
        <authorList>
            <person name="Zou C."/>
            <person name="Miki D."/>
            <person name="Li D."/>
            <person name="Tang Q."/>
            <person name="Xiao L."/>
            <person name="Rajput S."/>
            <person name="Deng P."/>
            <person name="Jia W."/>
            <person name="Huang R."/>
            <person name="Zhang M."/>
            <person name="Sun Y."/>
            <person name="Hu J."/>
            <person name="Fu X."/>
            <person name="Schnable P.S."/>
            <person name="Li F."/>
            <person name="Zhang H."/>
            <person name="Feng B."/>
            <person name="Zhu X."/>
            <person name="Liu R."/>
            <person name="Schnable J.C."/>
            <person name="Zhu J.-K."/>
            <person name="Zhang H."/>
        </authorList>
    </citation>
    <scope>NUCLEOTIDE SEQUENCE [LARGE SCALE GENOMIC DNA]</scope>
</reference>
<dbReference type="SUPFAM" id="SSF46689">
    <property type="entry name" value="Homeodomain-like"/>
    <property type="match status" value="1"/>
</dbReference>
<dbReference type="PROSITE" id="PS00027">
    <property type="entry name" value="HOMEOBOX_1"/>
    <property type="match status" value="1"/>
</dbReference>
<dbReference type="InterPro" id="IPR017970">
    <property type="entry name" value="Homeobox_CS"/>
</dbReference>
<dbReference type="Gene3D" id="1.10.10.60">
    <property type="entry name" value="Homeodomain-like"/>
    <property type="match status" value="1"/>
</dbReference>
<evidence type="ECO:0000256" key="4">
    <source>
        <dbReference type="ARBA" id="ARBA00023155"/>
    </source>
</evidence>
<dbReference type="PROSITE" id="PS50071">
    <property type="entry name" value="HOMEOBOX_2"/>
    <property type="match status" value="1"/>
</dbReference>
<keyword evidence="2 11" id="KW-0805">Transcription regulation</keyword>
<dbReference type="InterPro" id="IPR045224">
    <property type="entry name" value="HDZip_class_I_plant"/>
</dbReference>
<evidence type="ECO:0000256" key="10">
    <source>
        <dbReference type="RuleBase" id="RU000682"/>
    </source>
</evidence>
<dbReference type="InterPro" id="IPR009057">
    <property type="entry name" value="Homeodomain-like_sf"/>
</dbReference>
<organism evidence="15 16">
    <name type="scientific">Panicum miliaceum</name>
    <name type="common">Proso millet</name>
    <name type="synonym">Broomcorn millet</name>
    <dbReference type="NCBI Taxonomy" id="4540"/>
    <lineage>
        <taxon>Eukaryota</taxon>
        <taxon>Viridiplantae</taxon>
        <taxon>Streptophyta</taxon>
        <taxon>Embryophyta</taxon>
        <taxon>Tracheophyta</taxon>
        <taxon>Spermatophyta</taxon>
        <taxon>Magnoliopsida</taxon>
        <taxon>Liliopsida</taxon>
        <taxon>Poales</taxon>
        <taxon>Poaceae</taxon>
        <taxon>PACMAD clade</taxon>
        <taxon>Panicoideae</taxon>
        <taxon>Panicodae</taxon>
        <taxon>Paniceae</taxon>
        <taxon>Panicinae</taxon>
        <taxon>Panicum</taxon>
        <taxon>Panicum sect. Panicum</taxon>
    </lineage>
</organism>
<dbReference type="GO" id="GO:0000981">
    <property type="term" value="F:DNA-binding transcription factor activity, RNA polymerase II-specific"/>
    <property type="evidence" value="ECO:0007669"/>
    <property type="project" value="UniProtKB-UniRule"/>
</dbReference>
<protein>
    <recommendedName>
        <fullName evidence="11">Homeobox-leucine zipper protein</fullName>
    </recommendedName>
    <alternativeName>
        <fullName evidence="11">HD-ZIP protein</fullName>
    </alternativeName>
    <alternativeName>
        <fullName evidence="11">Homeodomain transcription factor</fullName>
    </alternativeName>
</protein>
<dbReference type="Pfam" id="PF00046">
    <property type="entry name" value="Homeodomain"/>
    <property type="match status" value="1"/>
</dbReference>
<feature type="DNA-binding region" description="Homeobox" evidence="9">
    <location>
        <begin position="64"/>
        <end position="123"/>
    </location>
</feature>
<dbReference type="PANTHER" id="PTHR24326">
    <property type="entry name" value="HOMEOBOX-LEUCINE ZIPPER PROTEIN"/>
    <property type="match status" value="1"/>
</dbReference>
<dbReference type="GO" id="GO:0005634">
    <property type="term" value="C:nucleus"/>
    <property type="evidence" value="ECO:0007669"/>
    <property type="project" value="UniProtKB-SubCell"/>
</dbReference>
<evidence type="ECO:0000256" key="7">
    <source>
        <dbReference type="ARBA" id="ARBA00025748"/>
    </source>
</evidence>
<feature type="region of interest" description="Disordered" evidence="13">
    <location>
        <begin position="1"/>
        <end position="70"/>
    </location>
</feature>
<evidence type="ECO:0000313" key="15">
    <source>
        <dbReference type="EMBL" id="RLN41265.1"/>
    </source>
</evidence>
<proteinExistence type="inferred from homology"/>
<dbReference type="OrthoDB" id="6159439at2759"/>
<sequence length="287" mass="31694">MKRPTSRGSSMVTTDQQEDSCRYMERQGVDGDGTAAAERDDVEAGAYDEEEEDDEELAGSRGGLGEKKRRLAADQVRALERSFEVDNKLDPERKARIARDLSLHPRQVAVWFQNRRARWKTKQIERDFAALRARHDALRAECDALRRDKDALAAEIRELREKVERQMDVKLESAEEVLPVAAGTAAAAVYKDGSTDSDSSAVFNEEASPYSSVAFDHQHQPHPSFTGFTSFLASSSSLSSSFPSSLYHGVSHMDQEADGFLSATAADGFFTEEQGAGLGSWYGGDGW</sequence>
<keyword evidence="12" id="KW-0175">Coiled coil</keyword>
<keyword evidence="3 9" id="KW-0238">DNA-binding</keyword>
<keyword evidence="16" id="KW-1185">Reference proteome</keyword>
<evidence type="ECO:0000256" key="6">
    <source>
        <dbReference type="ARBA" id="ARBA00023242"/>
    </source>
</evidence>
<keyword evidence="4 9" id="KW-0371">Homeobox</keyword>
<comment type="similarity">
    <text evidence="7 11">Belongs to the HD-ZIP homeobox family. Class I subfamily.</text>
</comment>
<dbReference type="GO" id="GO:0045893">
    <property type="term" value="P:positive regulation of DNA-templated transcription"/>
    <property type="evidence" value="ECO:0007669"/>
    <property type="project" value="TreeGrafter"/>
</dbReference>
<evidence type="ECO:0000313" key="16">
    <source>
        <dbReference type="Proteomes" id="UP000275267"/>
    </source>
</evidence>
<dbReference type="AlphaFoldDB" id="A0A3L6TP54"/>
<evidence type="ECO:0000256" key="5">
    <source>
        <dbReference type="ARBA" id="ARBA00023163"/>
    </source>
</evidence>
<evidence type="ECO:0000256" key="2">
    <source>
        <dbReference type="ARBA" id="ARBA00023015"/>
    </source>
</evidence>
<evidence type="ECO:0000256" key="3">
    <source>
        <dbReference type="ARBA" id="ARBA00023125"/>
    </source>
</evidence>
<comment type="function">
    <text evidence="8">Probable transcription factor.</text>
</comment>
<dbReference type="EMBL" id="PQIB02000001">
    <property type="protein sequence ID" value="RLN41265.1"/>
    <property type="molecule type" value="Genomic_DNA"/>
</dbReference>
<feature type="compositionally biased region" description="Polar residues" evidence="13">
    <location>
        <begin position="1"/>
        <end position="15"/>
    </location>
</feature>
<evidence type="ECO:0000256" key="8">
    <source>
        <dbReference type="ARBA" id="ARBA00037260"/>
    </source>
</evidence>
<dbReference type="InterPro" id="IPR001356">
    <property type="entry name" value="HD"/>
</dbReference>
<keyword evidence="5 11" id="KW-0804">Transcription</keyword>
<evidence type="ECO:0000256" key="1">
    <source>
        <dbReference type="ARBA" id="ARBA00004123"/>
    </source>
</evidence>
<keyword evidence="6 9" id="KW-0539">Nucleus</keyword>
<evidence type="ECO:0000256" key="9">
    <source>
        <dbReference type="PROSITE-ProRule" id="PRU00108"/>
    </source>
</evidence>
<evidence type="ECO:0000256" key="13">
    <source>
        <dbReference type="SAM" id="MobiDB-lite"/>
    </source>
</evidence>
<dbReference type="InterPro" id="IPR003106">
    <property type="entry name" value="Leu_zip_homeo"/>
</dbReference>
<accession>A0A3L6TP54</accession>
<name>A0A3L6TP54_PANMI</name>
<dbReference type="Pfam" id="PF02183">
    <property type="entry name" value="HALZ"/>
    <property type="match status" value="1"/>
</dbReference>
<evidence type="ECO:0000256" key="12">
    <source>
        <dbReference type="SAM" id="Coils"/>
    </source>
</evidence>
<comment type="caution">
    <text evidence="15">The sequence shown here is derived from an EMBL/GenBank/DDBJ whole genome shotgun (WGS) entry which is preliminary data.</text>
</comment>
<evidence type="ECO:0000259" key="14">
    <source>
        <dbReference type="PROSITE" id="PS50071"/>
    </source>
</evidence>
<gene>
    <name evidence="15" type="ORF">C2845_PM01G43740</name>
</gene>
<dbReference type="Proteomes" id="UP000275267">
    <property type="component" value="Unassembled WGS sequence"/>
</dbReference>
<feature type="compositionally biased region" description="Basic and acidic residues" evidence="13">
    <location>
        <begin position="19"/>
        <end position="29"/>
    </location>
</feature>
<dbReference type="GO" id="GO:0043565">
    <property type="term" value="F:sequence-specific DNA binding"/>
    <property type="evidence" value="ECO:0007669"/>
    <property type="project" value="InterPro"/>
</dbReference>
<dbReference type="FunFam" id="1.10.10.60:FF:000242">
    <property type="entry name" value="Homeobox-leucine zipper protein HOX13"/>
    <property type="match status" value="1"/>
</dbReference>